<comment type="pathway">
    <text evidence="11">Amino-acid degradation; L-tryptophan degradation via kynurenine pathway; L-kynurenine from L-tryptophan: step 2/2.</text>
</comment>
<reference evidence="12 13" key="1">
    <citation type="submission" date="2016-05" db="EMBL/GenBank/DDBJ databases">
        <title>Microbial solvent formation.</title>
        <authorList>
            <person name="Poehlein A."/>
            <person name="Montoya Solano J.D."/>
            <person name="Flitsch S."/>
            <person name="Krabben P."/>
            <person name="Duerre P."/>
            <person name="Daniel R."/>
        </authorList>
    </citation>
    <scope>NUCLEOTIDE SEQUENCE [LARGE SCALE GENOMIC DNA]</scope>
    <source>
        <strain evidence="12 13">L1-8</strain>
    </source>
</reference>
<name>A0A1S8MTD1_CLOSA</name>
<comment type="catalytic activity">
    <reaction evidence="10">
        <text>N-formyl-L-kynurenine + H2O = L-kynurenine + formate + H(+)</text>
        <dbReference type="Rhea" id="RHEA:13009"/>
        <dbReference type="ChEBI" id="CHEBI:15377"/>
        <dbReference type="ChEBI" id="CHEBI:15378"/>
        <dbReference type="ChEBI" id="CHEBI:15740"/>
        <dbReference type="ChEBI" id="CHEBI:57959"/>
        <dbReference type="ChEBI" id="CHEBI:58629"/>
        <dbReference type="EC" id="3.5.1.9"/>
    </reaction>
</comment>
<dbReference type="EMBL" id="LZYZ01000008">
    <property type="protein sequence ID" value="OOM07414.1"/>
    <property type="molecule type" value="Genomic_DNA"/>
</dbReference>
<comment type="caution">
    <text evidence="12">The sequence shown here is derived from an EMBL/GenBank/DDBJ whole genome shotgun (WGS) entry which is preliminary data.</text>
</comment>
<evidence type="ECO:0000313" key="13">
    <source>
        <dbReference type="Proteomes" id="UP000191154"/>
    </source>
</evidence>
<dbReference type="InterPro" id="IPR037175">
    <property type="entry name" value="KFase_sf"/>
</dbReference>
<evidence type="ECO:0000256" key="6">
    <source>
        <dbReference type="ARBA" id="ARBA00022723"/>
    </source>
</evidence>
<comment type="function">
    <text evidence="2">Catalyzes the hydrolysis of N-formyl-L-kynurenine to L-kynurenine, the second step in the kynurenine pathway of tryptophan degradation.</text>
</comment>
<dbReference type="Proteomes" id="UP000191154">
    <property type="component" value="Unassembled WGS sequence"/>
</dbReference>
<evidence type="ECO:0000256" key="9">
    <source>
        <dbReference type="ARBA" id="ARBA00023079"/>
    </source>
</evidence>
<dbReference type="GO" id="GO:0019441">
    <property type="term" value="P:L-tryptophan catabolic process to kynurenine"/>
    <property type="evidence" value="ECO:0007669"/>
    <property type="project" value="InterPro"/>
</dbReference>
<evidence type="ECO:0000256" key="7">
    <source>
        <dbReference type="ARBA" id="ARBA00022801"/>
    </source>
</evidence>
<evidence type="ECO:0000313" key="12">
    <source>
        <dbReference type="EMBL" id="OOM07414.1"/>
    </source>
</evidence>
<dbReference type="FunFam" id="3.50.30.50:FF:000001">
    <property type="entry name" value="Kynurenine formamidase"/>
    <property type="match status" value="1"/>
</dbReference>
<evidence type="ECO:0000256" key="8">
    <source>
        <dbReference type="ARBA" id="ARBA00022833"/>
    </source>
</evidence>
<dbReference type="Gene3D" id="3.50.30.50">
    <property type="entry name" value="Putative cyclase"/>
    <property type="match status" value="1"/>
</dbReference>
<dbReference type="AlphaFoldDB" id="A0A1S8MTD1"/>
<comment type="cofactor">
    <cofactor evidence="1">
        <name>Zn(2+)</name>
        <dbReference type="ChEBI" id="CHEBI:29105"/>
    </cofactor>
</comment>
<keyword evidence="8" id="KW-0862">Zinc</keyword>
<gene>
    <name evidence="12" type="primary">kynB_1</name>
    <name evidence="12" type="ORF">CLOSAC_39430</name>
</gene>
<sequence>MKVNDLTHIISSNMPVFPGTEQPILEKVSTIKKDGFRESKITMCSHTGTHVDSPAHMLDDGNYLDELNIENFIGSAIIVDFSNQNKNLIEISDFKLYAEKINQVDFIILKTGWSKYWGQSNYYKEFPSLSEECAKWLSKFNLKGIGIDAISIDSIESTTFSIHKILMKKNIIIIENLTNLDSIINESFILSIMPLKNKDADGSPVRAISIENI</sequence>
<evidence type="ECO:0000256" key="10">
    <source>
        <dbReference type="ARBA" id="ARBA00048496"/>
    </source>
</evidence>
<dbReference type="STRING" id="169679.CSACC_31980"/>
<dbReference type="GO" id="GO:0046872">
    <property type="term" value="F:metal ion binding"/>
    <property type="evidence" value="ECO:0007669"/>
    <property type="project" value="UniProtKB-KW"/>
</dbReference>
<keyword evidence="9" id="KW-0823">Tryptophan catabolism</keyword>
<evidence type="ECO:0000256" key="5">
    <source>
        <dbReference type="ARBA" id="ARBA00014889"/>
    </source>
</evidence>
<dbReference type="PANTHER" id="PTHR31118">
    <property type="entry name" value="CYCLASE-LIKE PROTEIN 2"/>
    <property type="match status" value="1"/>
</dbReference>
<dbReference type="Pfam" id="PF04199">
    <property type="entry name" value="Cyclase"/>
    <property type="match status" value="1"/>
</dbReference>
<evidence type="ECO:0000256" key="4">
    <source>
        <dbReference type="ARBA" id="ARBA00012930"/>
    </source>
</evidence>
<comment type="subunit">
    <text evidence="3">Homodimer.</text>
</comment>
<protein>
    <recommendedName>
        <fullName evidence="5">Kynurenine formamidase</fullName>
        <ecNumber evidence="4">3.5.1.9</ecNumber>
    </recommendedName>
</protein>
<accession>A0A1S8MTD1</accession>
<proteinExistence type="predicted"/>
<evidence type="ECO:0000256" key="2">
    <source>
        <dbReference type="ARBA" id="ARBA00002204"/>
    </source>
</evidence>
<dbReference type="RefSeq" id="WP_077866953.1">
    <property type="nucleotide sequence ID" value="NZ_LZYZ01000008.1"/>
</dbReference>
<dbReference type="InterPro" id="IPR007325">
    <property type="entry name" value="KFase/CYL"/>
</dbReference>
<evidence type="ECO:0000256" key="1">
    <source>
        <dbReference type="ARBA" id="ARBA00001947"/>
    </source>
</evidence>
<dbReference type="GO" id="GO:0004061">
    <property type="term" value="F:arylformamidase activity"/>
    <property type="evidence" value="ECO:0007669"/>
    <property type="project" value="UniProtKB-EC"/>
</dbReference>
<dbReference type="SUPFAM" id="SSF102198">
    <property type="entry name" value="Putative cyclase"/>
    <property type="match status" value="1"/>
</dbReference>
<dbReference type="PANTHER" id="PTHR31118:SF12">
    <property type="entry name" value="CYCLASE-LIKE PROTEIN 2"/>
    <property type="match status" value="1"/>
</dbReference>
<organism evidence="12 13">
    <name type="scientific">Clostridium saccharobutylicum</name>
    <dbReference type="NCBI Taxonomy" id="169679"/>
    <lineage>
        <taxon>Bacteria</taxon>
        <taxon>Bacillati</taxon>
        <taxon>Bacillota</taxon>
        <taxon>Clostridia</taxon>
        <taxon>Eubacteriales</taxon>
        <taxon>Clostridiaceae</taxon>
        <taxon>Clostridium</taxon>
    </lineage>
</organism>
<keyword evidence="6" id="KW-0479">Metal-binding</keyword>
<evidence type="ECO:0000256" key="3">
    <source>
        <dbReference type="ARBA" id="ARBA00011738"/>
    </source>
</evidence>
<evidence type="ECO:0000256" key="11">
    <source>
        <dbReference type="ARBA" id="ARBA00060547"/>
    </source>
</evidence>
<keyword evidence="7 12" id="KW-0378">Hydrolase</keyword>
<dbReference type="EC" id="3.5.1.9" evidence="4"/>